<keyword evidence="13" id="KW-0175">Coiled coil</keyword>
<feature type="domain" description="U-box" evidence="23">
    <location>
        <begin position="39"/>
        <end position="112"/>
    </location>
</feature>
<reference evidence="25" key="1">
    <citation type="submission" date="2022-11" db="UniProtKB">
        <authorList>
            <consortium name="WormBaseParasite"/>
        </authorList>
    </citation>
    <scope>IDENTIFICATION</scope>
</reference>
<keyword evidence="24" id="KW-1185">Reference proteome</keyword>
<feature type="compositionally biased region" description="Basic and acidic residues" evidence="21">
    <location>
        <begin position="464"/>
        <end position="476"/>
    </location>
</feature>
<name>A0A914UY15_9BILA</name>
<keyword evidence="15" id="KW-0539">Nucleus</keyword>
<evidence type="ECO:0000256" key="11">
    <source>
        <dbReference type="ARBA" id="ARBA00022843"/>
    </source>
</evidence>
<dbReference type="InterPro" id="IPR013083">
    <property type="entry name" value="Znf_RING/FYVE/PHD"/>
</dbReference>
<dbReference type="InterPro" id="IPR020892">
    <property type="entry name" value="Cyclophilin-type_PPIase_CS"/>
</dbReference>
<dbReference type="SUPFAM" id="SSF57850">
    <property type="entry name" value="RING/U-box"/>
    <property type="match status" value="1"/>
</dbReference>
<dbReference type="GO" id="GO:0003755">
    <property type="term" value="F:peptidyl-prolyl cis-trans isomerase activity"/>
    <property type="evidence" value="ECO:0007669"/>
    <property type="project" value="InterPro"/>
</dbReference>
<keyword evidence="11" id="KW-0832">Ubl conjugation</keyword>
<evidence type="ECO:0000256" key="20">
    <source>
        <dbReference type="ARBA" id="ARBA00079124"/>
    </source>
</evidence>
<keyword evidence="12" id="KW-0007">Acetylation</keyword>
<dbReference type="CDD" id="cd16663">
    <property type="entry name" value="RING-Ubox_PPIL2"/>
    <property type="match status" value="1"/>
</dbReference>
<sequence>MGKKQHQQDKLYLTTTEWKNIYGGHKDTTETRLTRAKFKRLPFTHCALSMLPFEDPVCTQEGVIFDLTHIIPYLKKYGINPVTGKKLDPKSLIHLKFGKDDKGGFRCPVTFRQFTPNSHIVTIRQTGNVYSMEAVQELNLKRNHLKDLLNDEPFQRKDIIPLQDPGDLDKFNLEKFYHIQYDLKTKAEIAAEKKAMEDPKFFLRRMNNETRETLAQLDRDYKAPEKSADEDLTADEINAAHYSQGKVAAGFTSTVMEPITRQKAAVLDADVVKYSRVKKNGYVRMVTNFGSLNLELFCEQTPKACENFLQHCKTGYYDNTKFHRLIRNFMIQGGDPTGTGQGGESIWGKPFKDEFVKAYSHTTRGILSMANKGTDTNQSQFFITFRPCKHLDGKHTIFGRVVGGMDVLTEIERVETDKKTDKPLKDVIFMASQVFVDPFEEAEASIKKEREAIKNKTAQAAKSDAAKSDASADKPKAFKTGVGKYIRPDVLGKKREKDDQQPSSSAASDASQSKKKKALKTDLSDFSVW</sequence>
<evidence type="ECO:0000256" key="10">
    <source>
        <dbReference type="ARBA" id="ARBA00022786"/>
    </source>
</evidence>
<evidence type="ECO:0000256" key="7">
    <source>
        <dbReference type="ARBA" id="ARBA00022664"/>
    </source>
</evidence>
<evidence type="ECO:0000256" key="2">
    <source>
        <dbReference type="ARBA" id="ARBA00004123"/>
    </source>
</evidence>
<dbReference type="WBParaSite" id="PSAMB.scaffold1357size32555.g12680.t1">
    <property type="protein sequence ID" value="PSAMB.scaffold1357size32555.g12680.t1"/>
    <property type="gene ID" value="PSAMB.scaffold1357size32555.g12680"/>
</dbReference>
<keyword evidence="10" id="KW-0833">Ubl conjugation pathway</keyword>
<dbReference type="FunFam" id="2.40.100.10:FF:000018">
    <property type="entry name" value="Peptidyl-prolyl cis-trans isomerase-like 2"/>
    <property type="match status" value="1"/>
</dbReference>
<dbReference type="CDD" id="cd01923">
    <property type="entry name" value="cyclophilin_RING"/>
    <property type="match status" value="1"/>
</dbReference>
<comment type="pathway">
    <text evidence="3">Protein modification; protein ubiquitination.</text>
</comment>
<comment type="subunit">
    <text evidence="17">Component of the minor spliceosome, which splices U12-type introns. Within this complex, interacts with PRPF8/PRP8, EFTUD2/SNU114 and PLRG1. Interacts with isoform 2 of BSG. Interacts (via the PPIase cyclophilin-type domain) with CRNKL1; they may form a trimeric complex with HSP90.</text>
</comment>
<dbReference type="InterPro" id="IPR002130">
    <property type="entry name" value="Cyclophilin-type_PPIase_dom"/>
</dbReference>
<feature type="compositionally biased region" description="Low complexity" evidence="21">
    <location>
        <begin position="501"/>
        <end position="511"/>
    </location>
</feature>
<evidence type="ECO:0000256" key="13">
    <source>
        <dbReference type="ARBA" id="ARBA00023054"/>
    </source>
</evidence>
<dbReference type="PANTHER" id="PTHR45625">
    <property type="entry name" value="PEPTIDYL-PROLYL CIS-TRANS ISOMERASE-RELATED"/>
    <property type="match status" value="1"/>
</dbReference>
<organism evidence="24 25">
    <name type="scientific">Plectus sambesii</name>
    <dbReference type="NCBI Taxonomy" id="2011161"/>
    <lineage>
        <taxon>Eukaryota</taxon>
        <taxon>Metazoa</taxon>
        <taxon>Ecdysozoa</taxon>
        <taxon>Nematoda</taxon>
        <taxon>Chromadorea</taxon>
        <taxon>Plectida</taxon>
        <taxon>Plectina</taxon>
        <taxon>Plectoidea</taxon>
        <taxon>Plectidae</taxon>
        <taxon>Plectus</taxon>
    </lineage>
</organism>
<evidence type="ECO:0000313" key="25">
    <source>
        <dbReference type="WBParaSite" id="PSAMB.scaffold1357size32555.g12680.t1"/>
    </source>
</evidence>
<feature type="compositionally biased region" description="Basic and acidic residues" evidence="21">
    <location>
        <begin position="486"/>
        <end position="500"/>
    </location>
</feature>
<evidence type="ECO:0000256" key="21">
    <source>
        <dbReference type="SAM" id="MobiDB-lite"/>
    </source>
</evidence>
<protein>
    <recommendedName>
        <fullName evidence="18">RING-type E3 ubiquitin-protein ligase PPIL2</fullName>
        <ecNumber evidence="5">2.3.2.27</ecNumber>
    </recommendedName>
    <alternativeName>
        <fullName evidence="20">CYC4</fullName>
    </alternativeName>
    <alternativeName>
        <fullName evidence="19">Probable inactive peptidyl-prolyl cis-trans isomerase-like 2</fullName>
    </alternativeName>
</protein>
<dbReference type="GO" id="GO:0008380">
    <property type="term" value="P:RNA splicing"/>
    <property type="evidence" value="ECO:0007669"/>
    <property type="project" value="UniProtKB-KW"/>
</dbReference>
<feature type="domain" description="PPIase cyclophilin-type" evidence="22">
    <location>
        <begin position="290"/>
        <end position="434"/>
    </location>
</feature>
<comment type="subcellular location">
    <subcellularLocation>
        <location evidence="2">Nucleus</location>
    </subcellularLocation>
</comment>
<evidence type="ECO:0000256" key="19">
    <source>
        <dbReference type="ARBA" id="ARBA00078275"/>
    </source>
</evidence>
<dbReference type="InterPro" id="IPR026951">
    <property type="entry name" value="PPIL2_U-box_dom"/>
</dbReference>
<evidence type="ECO:0000256" key="5">
    <source>
        <dbReference type="ARBA" id="ARBA00012483"/>
    </source>
</evidence>
<evidence type="ECO:0000256" key="12">
    <source>
        <dbReference type="ARBA" id="ARBA00022990"/>
    </source>
</evidence>
<dbReference type="Proteomes" id="UP000887566">
    <property type="component" value="Unplaced"/>
</dbReference>
<evidence type="ECO:0000259" key="23">
    <source>
        <dbReference type="PROSITE" id="PS51698"/>
    </source>
</evidence>
<dbReference type="GO" id="GO:0006397">
    <property type="term" value="P:mRNA processing"/>
    <property type="evidence" value="ECO:0007669"/>
    <property type="project" value="UniProtKB-KW"/>
</dbReference>
<comment type="function">
    <text evidence="16">Has a ubiquitin-protein ligase activity acting as an E3 ubiquitin protein ligase or as an ubiquitin-ubiquitin ligase promoting elongation of ubiquitin chains on substrates. By mediating 'Lys-48'-linked polyubiquitination of proteins could target them for proteasomal degradation. May also function as a chaperone, playing a role in transport to the cell membrane of BSG/Basigin for instance. Probable inactive PPIase with no peptidyl-prolyl cis-trans isomerase activity. As a component of the minor spliceosome, involved in the splicing of U12-type introns in pre-mRNAs.</text>
</comment>
<evidence type="ECO:0000256" key="9">
    <source>
        <dbReference type="ARBA" id="ARBA00022728"/>
    </source>
</evidence>
<dbReference type="SMART" id="SM00504">
    <property type="entry name" value="Ubox"/>
    <property type="match status" value="1"/>
</dbReference>
<evidence type="ECO:0000256" key="3">
    <source>
        <dbReference type="ARBA" id="ARBA00004906"/>
    </source>
</evidence>
<comment type="similarity">
    <text evidence="4">Belongs to the cyclophilin-type PPIase family. PPIL2 subfamily.</text>
</comment>
<evidence type="ECO:0000256" key="4">
    <source>
        <dbReference type="ARBA" id="ARBA00007930"/>
    </source>
</evidence>
<dbReference type="GO" id="GO:0071013">
    <property type="term" value="C:catalytic step 2 spliceosome"/>
    <property type="evidence" value="ECO:0007669"/>
    <property type="project" value="TreeGrafter"/>
</dbReference>
<evidence type="ECO:0000256" key="14">
    <source>
        <dbReference type="ARBA" id="ARBA00023187"/>
    </source>
</evidence>
<keyword evidence="9" id="KW-0747">Spliceosome</keyword>
<evidence type="ECO:0000256" key="6">
    <source>
        <dbReference type="ARBA" id="ARBA00022499"/>
    </source>
</evidence>
<dbReference type="InterPro" id="IPR044666">
    <property type="entry name" value="Cyclophilin_A-like"/>
</dbReference>
<accession>A0A914UY15</accession>
<dbReference type="AlphaFoldDB" id="A0A914UY15"/>
<dbReference type="GO" id="GO:0006457">
    <property type="term" value="P:protein folding"/>
    <property type="evidence" value="ECO:0007669"/>
    <property type="project" value="InterPro"/>
</dbReference>
<dbReference type="InterPro" id="IPR029000">
    <property type="entry name" value="Cyclophilin-like_dom_sf"/>
</dbReference>
<proteinExistence type="inferred from homology"/>
<keyword evidence="14" id="KW-0508">mRNA splicing</keyword>
<dbReference type="PANTHER" id="PTHR45625:SF1">
    <property type="entry name" value="RING-TYPE E3 UBIQUITIN-PROTEIN LIGASE PPIL2"/>
    <property type="match status" value="1"/>
</dbReference>
<dbReference type="PROSITE" id="PS00170">
    <property type="entry name" value="CSA_PPIASE_1"/>
    <property type="match status" value="1"/>
</dbReference>
<evidence type="ECO:0000256" key="8">
    <source>
        <dbReference type="ARBA" id="ARBA00022679"/>
    </source>
</evidence>
<dbReference type="Gene3D" id="2.40.100.10">
    <property type="entry name" value="Cyclophilin-like"/>
    <property type="match status" value="1"/>
</dbReference>
<dbReference type="GO" id="GO:0000209">
    <property type="term" value="P:protein polyubiquitination"/>
    <property type="evidence" value="ECO:0007669"/>
    <property type="project" value="TreeGrafter"/>
</dbReference>
<evidence type="ECO:0000313" key="24">
    <source>
        <dbReference type="Proteomes" id="UP000887566"/>
    </source>
</evidence>
<dbReference type="Gene3D" id="3.30.40.10">
    <property type="entry name" value="Zinc/RING finger domain, C3HC4 (zinc finger)"/>
    <property type="match status" value="1"/>
</dbReference>
<evidence type="ECO:0000256" key="16">
    <source>
        <dbReference type="ARBA" id="ARBA00059251"/>
    </source>
</evidence>
<keyword evidence="8" id="KW-0808">Transferase</keyword>
<dbReference type="GO" id="GO:0061630">
    <property type="term" value="F:ubiquitin protein ligase activity"/>
    <property type="evidence" value="ECO:0007669"/>
    <property type="project" value="UniProtKB-EC"/>
</dbReference>
<dbReference type="Pfam" id="PF00160">
    <property type="entry name" value="Pro_isomerase"/>
    <property type="match status" value="1"/>
</dbReference>
<feature type="region of interest" description="Disordered" evidence="21">
    <location>
        <begin position="456"/>
        <end position="529"/>
    </location>
</feature>
<evidence type="ECO:0000256" key="17">
    <source>
        <dbReference type="ARBA" id="ARBA00061807"/>
    </source>
</evidence>
<evidence type="ECO:0000256" key="15">
    <source>
        <dbReference type="ARBA" id="ARBA00023242"/>
    </source>
</evidence>
<evidence type="ECO:0000256" key="18">
    <source>
        <dbReference type="ARBA" id="ARBA00073734"/>
    </source>
</evidence>
<dbReference type="FunFam" id="3.30.40.10:FF:000079">
    <property type="entry name" value="Peptidyl-prolyl cis-trans isomerase 2"/>
    <property type="match status" value="1"/>
</dbReference>
<evidence type="ECO:0000259" key="22">
    <source>
        <dbReference type="PROSITE" id="PS50072"/>
    </source>
</evidence>
<dbReference type="PRINTS" id="PR00153">
    <property type="entry name" value="CSAPPISMRASE"/>
</dbReference>
<dbReference type="PROSITE" id="PS50072">
    <property type="entry name" value="CSA_PPIASE_2"/>
    <property type="match status" value="1"/>
</dbReference>
<comment type="catalytic activity">
    <reaction evidence="1">
        <text>S-ubiquitinyl-[E2 ubiquitin-conjugating enzyme]-L-cysteine + [acceptor protein]-L-lysine = [E2 ubiquitin-conjugating enzyme]-L-cysteine + N(6)-ubiquitinyl-[acceptor protein]-L-lysine.</text>
        <dbReference type="EC" id="2.3.2.27"/>
    </reaction>
</comment>
<dbReference type="InterPro" id="IPR003613">
    <property type="entry name" value="Ubox_domain"/>
</dbReference>
<keyword evidence="6" id="KW-1017">Isopeptide bond</keyword>
<dbReference type="PROSITE" id="PS51698">
    <property type="entry name" value="U_BOX"/>
    <property type="match status" value="1"/>
</dbReference>
<dbReference type="Pfam" id="PF04641">
    <property type="entry name" value="Rtf2"/>
    <property type="match status" value="1"/>
</dbReference>
<evidence type="ECO:0000256" key="1">
    <source>
        <dbReference type="ARBA" id="ARBA00000900"/>
    </source>
</evidence>
<dbReference type="EC" id="2.3.2.27" evidence="5"/>
<keyword evidence="7" id="KW-0507">mRNA processing</keyword>
<dbReference type="SUPFAM" id="SSF50891">
    <property type="entry name" value="Cyclophilin-like"/>
    <property type="match status" value="1"/>
</dbReference>